<gene>
    <name evidence="3" type="ORF">GCM10023353_01400</name>
</gene>
<name>A0ABP9C2U9_9ACTN</name>
<accession>A0ABP9C2U9</accession>
<dbReference type="EMBL" id="BAABKQ010000001">
    <property type="protein sequence ID" value="GAA4803002.1"/>
    <property type="molecule type" value="Genomic_DNA"/>
</dbReference>
<dbReference type="Pfam" id="PF09722">
    <property type="entry name" value="Xre_MbcA_ParS_C"/>
    <property type="match status" value="1"/>
</dbReference>
<keyword evidence="4" id="KW-1185">Reference proteome</keyword>
<protein>
    <recommendedName>
        <fullName evidence="2">Antitoxin Xre/MbcA/ParS-like toxin-binding domain-containing protein</fullName>
    </recommendedName>
</protein>
<evidence type="ECO:0000313" key="3">
    <source>
        <dbReference type="EMBL" id="GAA4803002.1"/>
    </source>
</evidence>
<organism evidence="3 4">
    <name type="scientific">Tomitella cavernea</name>
    <dbReference type="NCBI Taxonomy" id="1387982"/>
    <lineage>
        <taxon>Bacteria</taxon>
        <taxon>Bacillati</taxon>
        <taxon>Actinomycetota</taxon>
        <taxon>Actinomycetes</taxon>
        <taxon>Mycobacteriales</taxon>
        <taxon>Tomitella</taxon>
    </lineage>
</organism>
<comment type="caution">
    <text evidence="3">The sequence shown here is derived from an EMBL/GenBank/DDBJ whole genome shotgun (WGS) entry which is preliminary data.</text>
</comment>
<reference evidence="4" key="1">
    <citation type="journal article" date="2019" name="Int. J. Syst. Evol. Microbiol.">
        <title>The Global Catalogue of Microorganisms (GCM) 10K type strain sequencing project: providing services to taxonomists for standard genome sequencing and annotation.</title>
        <authorList>
            <consortium name="The Broad Institute Genomics Platform"/>
            <consortium name="The Broad Institute Genome Sequencing Center for Infectious Disease"/>
            <person name="Wu L."/>
            <person name="Ma J."/>
        </authorList>
    </citation>
    <scope>NUCLEOTIDE SEQUENCE [LARGE SCALE GENOMIC DNA]</scope>
    <source>
        <strain evidence="4">JCM 18542</strain>
    </source>
</reference>
<evidence type="ECO:0000259" key="2">
    <source>
        <dbReference type="Pfam" id="PF09722"/>
    </source>
</evidence>
<dbReference type="Proteomes" id="UP001500839">
    <property type="component" value="Unassembled WGS sequence"/>
</dbReference>
<dbReference type="InterPro" id="IPR024467">
    <property type="entry name" value="Xre/MbcA/ParS-like_toxin-bd"/>
</dbReference>
<evidence type="ECO:0000256" key="1">
    <source>
        <dbReference type="SAM" id="MobiDB-lite"/>
    </source>
</evidence>
<feature type="domain" description="Antitoxin Xre/MbcA/ParS-like toxin-binding" evidence="2">
    <location>
        <begin position="83"/>
        <end position="109"/>
    </location>
</feature>
<dbReference type="RefSeq" id="WP_200173931.1">
    <property type="nucleotide sequence ID" value="NZ_BAABKQ010000001.1"/>
</dbReference>
<proteinExistence type="predicted"/>
<sequence length="129" mass="14241">MTDTLTPHHTDTTRMPIHEVVQYLLDRLGPTLVAYMADTRSRSMPPKWAKPPTEPGHAEPADAKVQRIKLAHTVFTAIADADDEYVARSWLISANPRFDGATPADLIRSNDAKSVYAAAGAFVNDDYYA</sequence>
<feature type="region of interest" description="Disordered" evidence="1">
    <location>
        <begin position="42"/>
        <end position="61"/>
    </location>
</feature>
<evidence type="ECO:0000313" key="4">
    <source>
        <dbReference type="Proteomes" id="UP001500839"/>
    </source>
</evidence>